<sequence>MERNPNNNPFKKRKFENQQQERQNITESASVLTNVEQSGTVCSQVSQESVESKPMKKVLIDEQEISKKARTRNGRSNAKSERNGSRTYARERSRYDLFRKERPGDEEFRKAWSENVDEEDCLWTGSEEDEEDKGAISDEEKALWSGSECDDDDDIPTEAHPNERSDPYIDKIFEFEETPKYRTISELLKAEKEPPELSPGKLARKLAVENALKKLKKGPDGRYINVFDVMTDLDILIGAFENIVSGPEYAELREGGPKKLNIQFFKDIQARMRDPNFKFSPEMKLKPKSKFVSRKKWQKAQSRRRKNERR</sequence>
<organism evidence="2">
    <name type="scientific">Ananas comosus var. bracteatus</name>
    <name type="common">red pineapple</name>
    <dbReference type="NCBI Taxonomy" id="296719"/>
    <lineage>
        <taxon>Eukaryota</taxon>
        <taxon>Viridiplantae</taxon>
        <taxon>Streptophyta</taxon>
        <taxon>Embryophyta</taxon>
        <taxon>Tracheophyta</taxon>
        <taxon>Spermatophyta</taxon>
        <taxon>Magnoliopsida</taxon>
        <taxon>Liliopsida</taxon>
        <taxon>Poales</taxon>
        <taxon>Bromeliaceae</taxon>
        <taxon>Bromelioideae</taxon>
        <taxon>Ananas</taxon>
    </lineage>
</organism>
<feature type="region of interest" description="Disordered" evidence="1">
    <location>
        <begin position="120"/>
        <end position="168"/>
    </location>
</feature>
<feature type="compositionally biased region" description="Basic and acidic residues" evidence="1">
    <location>
        <begin position="133"/>
        <end position="142"/>
    </location>
</feature>
<reference evidence="2" key="1">
    <citation type="submission" date="2020-07" db="EMBL/GenBank/DDBJ databases">
        <authorList>
            <person name="Lin J."/>
        </authorList>
    </citation>
    <scope>NUCLEOTIDE SEQUENCE</scope>
</reference>
<dbReference type="PANTHER" id="PTHR38393">
    <property type="entry name" value="GLUTAMYL-TRNA (GLN) AMIDOTRANSFERASE SUBUNIT C"/>
    <property type="match status" value="1"/>
</dbReference>
<accession>A0A6V7QIN1</accession>
<gene>
    <name evidence="2" type="ORF">CB5_LOCUS25897</name>
</gene>
<dbReference type="PANTHER" id="PTHR38393:SF1">
    <property type="entry name" value="GLUTAMYL-TRNA (GLN) AMIDOTRANSFERASE SUBUNIT C"/>
    <property type="match status" value="1"/>
</dbReference>
<evidence type="ECO:0000256" key="1">
    <source>
        <dbReference type="SAM" id="MobiDB-lite"/>
    </source>
</evidence>
<evidence type="ECO:0000313" key="2">
    <source>
        <dbReference type="EMBL" id="CAD1842686.1"/>
    </source>
</evidence>
<name>A0A6V7QIN1_ANACO</name>
<feature type="region of interest" description="Disordered" evidence="1">
    <location>
        <begin position="44"/>
        <end position="95"/>
    </location>
</feature>
<protein>
    <submittedName>
        <fullName evidence="2">Uncharacterized protein</fullName>
    </submittedName>
</protein>
<feature type="compositionally biased region" description="Basic and acidic residues" evidence="1">
    <location>
        <begin position="50"/>
        <end position="67"/>
    </location>
</feature>
<feature type="compositionally biased region" description="Basic and acidic residues" evidence="1">
    <location>
        <begin position="78"/>
        <end position="95"/>
    </location>
</feature>
<feature type="region of interest" description="Disordered" evidence="1">
    <location>
        <begin position="277"/>
        <end position="310"/>
    </location>
</feature>
<dbReference type="EMBL" id="LR862136">
    <property type="protein sequence ID" value="CAD1842686.1"/>
    <property type="molecule type" value="Genomic_DNA"/>
</dbReference>
<feature type="region of interest" description="Disordered" evidence="1">
    <location>
        <begin position="1"/>
        <end position="25"/>
    </location>
</feature>
<proteinExistence type="predicted"/>
<feature type="compositionally biased region" description="Basic residues" evidence="1">
    <location>
        <begin position="286"/>
        <end position="310"/>
    </location>
</feature>
<dbReference type="AlphaFoldDB" id="A0A6V7QIN1"/>
<feature type="compositionally biased region" description="Acidic residues" evidence="1">
    <location>
        <begin position="120"/>
        <end position="132"/>
    </location>
</feature>